<dbReference type="EMBL" id="JABJXA010000018">
    <property type="protein sequence ID" value="MBB1258169.1"/>
    <property type="molecule type" value="Genomic_DNA"/>
</dbReference>
<comment type="caution">
    <text evidence="4">The sequence shown here is derived from an EMBL/GenBank/DDBJ whole genome shotgun (WGS) entry which is preliminary data.</text>
</comment>
<evidence type="ECO:0000313" key="6">
    <source>
        <dbReference type="Proteomes" id="UP000517765"/>
    </source>
</evidence>
<organism evidence="4 5">
    <name type="scientific">Streptomyces alkaliterrae</name>
    <dbReference type="NCBI Taxonomy" id="2213162"/>
    <lineage>
        <taxon>Bacteria</taxon>
        <taxon>Bacillati</taxon>
        <taxon>Actinomycetota</taxon>
        <taxon>Actinomycetes</taxon>
        <taxon>Kitasatosporales</taxon>
        <taxon>Streptomycetaceae</taxon>
        <taxon>Streptomyces</taxon>
    </lineage>
</organism>
<proteinExistence type="predicted"/>
<sequence>MNPWLLRARLLGLFLLGALVGLAGLLTHAGWFPGGLLLALAGIGGLAYGALVLTEDRSGPWAAGAGWALTVLPFTFWVRPEGDFLVTDLSAALFLYGGVLLVVMCATVLRPPRSRFGGPGDRAGRPQ</sequence>
<keyword evidence="1" id="KW-0812">Transmembrane</keyword>
<evidence type="ECO:0000313" key="4">
    <source>
        <dbReference type="EMBL" id="MQS01920.1"/>
    </source>
</evidence>
<reference evidence="6 7" key="2">
    <citation type="submission" date="2020-05" db="EMBL/GenBank/DDBJ databases">
        <title>Classification of alakaliphilic streptomycetes isolated from an alkaline soil next to Lonar Crater, India and a proposal for the recognition of Streptomyces alkaliterrae sp. nov.</title>
        <authorList>
            <person name="Golinska P."/>
        </authorList>
    </citation>
    <scope>NUCLEOTIDE SEQUENCE [LARGE SCALE GENOMIC DNA]</scope>
    <source>
        <strain evidence="7">OF3</strain>
        <strain evidence="6">OF8</strain>
    </source>
</reference>
<dbReference type="EMBL" id="JABJWZ010000119">
    <property type="protein sequence ID" value="MBB1254548.1"/>
    <property type="molecule type" value="Genomic_DNA"/>
</dbReference>
<dbReference type="AlphaFoldDB" id="A0A5P0YPT0"/>
<dbReference type="Proteomes" id="UP000525686">
    <property type="component" value="Unassembled WGS sequence"/>
</dbReference>
<feature type="transmembrane region" description="Helical" evidence="1">
    <location>
        <begin position="35"/>
        <end position="54"/>
    </location>
</feature>
<evidence type="ECO:0000313" key="5">
    <source>
        <dbReference type="Proteomes" id="UP000320857"/>
    </source>
</evidence>
<evidence type="ECO:0000313" key="2">
    <source>
        <dbReference type="EMBL" id="MBB1254548.1"/>
    </source>
</evidence>
<name>A0A5P0YPT0_9ACTN</name>
<dbReference type="RefSeq" id="WP_143647388.1">
    <property type="nucleotide sequence ID" value="NZ_JABJWZ010000119.1"/>
</dbReference>
<protein>
    <recommendedName>
        <fullName evidence="8">Integral membrane protein</fullName>
    </recommendedName>
</protein>
<reference evidence="4 5" key="1">
    <citation type="submission" date="2019-10" db="EMBL/GenBank/DDBJ databases">
        <title>Streptomyces sp. nov., a novel actinobacterium isolated from alkaline environment.</title>
        <authorList>
            <person name="Golinska P."/>
        </authorList>
    </citation>
    <scope>NUCLEOTIDE SEQUENCE [LARGE SCALE GENOMIC DNA]</scope>
    <source>
        <strain evidence="4 5">OF1</strain>
    </source>
</reference>
<evidence type="ECO:0000313" key="3">
    <source>
        <dbReference type="EMBL" id="MBB1258169.1"/>
    </source>
</evidence>
<dbReference type="EMBL" id="VJYK02000063">
    <property type="protein sequence ID" value="MQS01920.1"/>
    <property type="molecule type" value="Genomic_DNA"/>
</dbReference>
<gene>
    <name evidence="4" type="ORF">FNX44_008545</name>
    <name evidence="2" type="ORF">H3146_14425</name>
    <name evidence="3" type="ORF">H3147_04920</name>
</gene>
<feature type="transmembrane region" description="Helical" evidence="1">
    <location>
        <begin position="61"/>
        <end position="78"/>
    </location>
</feature>
<keyword evidence="1" id="KW-1133">Transmembrane helix</keyword>
<keyword evidence="5" id="KW-1185">Reference proteome</keyword>
<evidence type="ECO:0000313" key="7">
    <source>
        <dbReference type="Proteomes" id="UP000525686"/>
    </source>
</evidence>
<keyword evidence="1" id="KW-0472">Membrane</keyword>
<feature type="transmembrane region" description="Helical" evidence="1">
    <location>
        <begin position="90"/>
        <end position="109"/>
    </location>
</feature>
<dbReference type="Proteomes" id="UP000320857">
    <property type="component" value="Unassembled WGS sequence"/>
</dbReference>
<dbReference type="Pfam" id="PF19608">
    <property type="entry name" value="DUF6113"/>
    <property type="match status" value="1"/>
</dbReference>
<evidence type="ECO:0008006" key="8">
    <source>
        <dbReference type="Google" id="ProtNLM"/>
    </source>
</evidence>
<dbReference type="Proteomes" id="UP000517765">
    <property type="component" value="Unassembled WGS sequence"/>
</dbReference>
<accession>A0A5P0YPT0</accession>
<reference evidence="2" key="3">
    <citation type="journal article" name="Syst. Appl. Microbiol.">
        <title>Streptomyces alkaliterrae sp. nov., isolated from an alkaline soil, and emended descriptions of Streptomyces alkaliphilus, Streptomyces calidiresistens and Streptomyces durbertensis.</title>
        <authorList>
            <person name="Swiecimska M."/>
            <person name="Golinska P."/>
            <person name="Nouioui I."/>
            <person name="Wypij M."/>
            <person name="Rai M."/>
            <person name="Sangal V."/>
            <person name="Goodfellow M."/>
        </authorList>
    </citation>
    <scope>NUCLEOTIDE SEQUENCE</scope>
    <source>
        <strain evidence="2">OF3</strain>
        <strain evidence="3">OF8</strain>
    </source>
</reference>
<dbReference type="InterPro" id="IPR046095">
    <property type="entry name" value="DUF6113"/>
</dbReference>
<evidence type="ECO:0000256" key="1">
    <source>
        <dbReference type="SAM" id="Phobius"/>
    </source>
</evidence>